<evidence type="ECO:0000313" key="3">
    <source>
        <dbReference type="Proteomes" id="UP001141327"/>
    </source>
</evidence>
<organism evidence="2 3">
    <name type="scientific">Paratrimastix pyriformis</name>
    <dbReference type="NCBI Taxonomy" id="342808"/>
    <lineage>
        <taxon>Eukaryota</taxon>
        <taxon>Metamonada</taxon>
        <taxon>Preaxostyla</taxon>
        <taxon>Paratrimastigidae</taxon>
        <taxon>Paratrimastix</taxon>
    </lineage>
</organism>
<dbReference type="InterPro" id="IPR011009">
    <property type="entry name" value="Kinase-like_dom_sf"/>
</dbReference>
<accession>A0ABQ8U6T6</accession>
<feature type="region of interest" description="Disordered" evidence="1">
    <location>
        <begin position="91"/>
        <end position="112"/>
    </location>
</feature>
<dbReference type="EMBL" id="JAPMOS010000158">
    <property type="protein sequence ID" value="KAJ4454418.1"/>
    <property type="molecule type" value="Genomic_DNA"/>
</dbReference>
<dbReference type="SUPFAM" id="SSF56112">
    <property type="entry name" value="Protein kinase-like (PK-like)"/>
    <property type="match status" value="1"/>
</dbReference>
<evidence type="ECO:0000256" key="1">
    <source>
        <dbReference type="SAM" id="MobiDB-lite"/>
    </source>
</evidence>
<gene>
    <name evidence="2" type="ORF">PAPYR_10868</name>
</gene>
<comment type="caution">
    <text evidence="2">The sequence shown here is derived from an EMBL/GenBank/DDBJ whole genome shotgun (WGS) entry which is preliminary data.</text>
</comment>
<dbReference type="Proteomes" id="UP001141327">
    <property type="component" value="Unassembled WGS sequence"/>
</dbReference>
<keyword evidence="3" id="KW-1185">Reference proteome</keyword>
<evidence type="ECO:0000313" key="2">
    <source>
        <dbReference type="EMBL" id="KAJ4454418.1"/>
    </source>
</evidence>
<name>A0ABQ8U6T6_9EUKA</name>
<protein>
    <recommendedName>
        <fullName evidence="4">Protein kinase domain-containing protein</fullName>
    </recommendedName>
</protein>
<sequence>MEVCGHPDPARGVPFCTSRQFAGHIAHVMPTLRRSRLAPSLRFWPAPFGYFSVAPPGWVLQCVYGDIMLPTHPPTPPPLHALFKYRGKAPSPSPPPFASPAASSSPHLPVHSTPATGVLPRLSLGQGVLTNATPPKTFNHQAVVAALRPLLLELARESTAAATATAATTSAADTQPLPPPPAGCATPKPIKVQKHCTFKRHLPFKWVFPSLSTGEFGGASDLQLVIDKRPLFNLEVNHHMHRKESIVQYLKYSFLSALGLFIAHPTMSAPCYGIYIDHKCAFVSSHQIVAMKGPDASELRFEVKMIDHAFVSPEQAKEAAKAEKIASKAEKTASKAKAEAKGTVLKKCEERAMAVRTATAVALVGRLLAGGTRQTICGSLRTLAARGFDPVPDGALVGILPDHLLLQLQPKTEPVRWERLAPGRSASGHVSARNLYVIPAERPPGATAGAAGAAGAPTPLAYLKLMPRLAYNRYRRYMLTVGKDDPAVLHVWMIFDNFWTFVRMPTLGESLATAPPRDATTQLAVARALVGQVIRLVELGVAHNDLRLANVVWRPSNPESVRIIDFDRCTDLDEVLSVTHHSKDVPEVCSAWLRCSLPLPLPLPP</sequence>
<evidence type="ECO:0008006" key="4">
    <source>
        <dbReference type="Google" id="ProtNLM"/>
    </source>
</evidence>
<reference evidence="2" key="1">
    <citation type="journal article" date="2022" name="bioRxiv">
        <title>Genomics of Preaxostyla Flagellates Illuminates Evolutionary Transitions and the Path Towards Mitochondrial Loss.</title>
        <authorList>
            <person name="Novak L.V.F."/>
            <person name="Treitli S.C."/>
            <person name="Pyrih J."/>
            <person name="Halakuc P."/>
            <person name="Pipaliya S.V."/>
            <person name="Vacek V."/>
            <person name="Brzon O."/>
            <person name="Soukal P."/>
            <person name="Eme L."/>
            <person name="Dacks J.B."/>
            <person name="Karnkowska A."/>
            <person name="Elias M."/>
            <person name="Hampl V."/>
        </authorList>
    </citation>
    <scope>NUCLEOTIDE SEQUENCE</scope>
    <source>
        <strain evidence="2">RCP-MX</strain>
    </source>
</reference>
<proteinExistence type="predicted"/>